<evidence type="ECO:0000313" key="3">
    <source>
        <dbReference type="EMBL" id="PWE52636.1"/>
    </source>
</evidence>
<dbReference type="CDD" id="cd23763">
    <property type="entry name" value="ASKHA_ATPase_ROK"/>
    <property type="match status" value="1"/>
</dbReference>
<evidence type="ECO:0000313" key="4">
    <source>
        <dbReference type="Proteomes" id="UP000245252"/>
    </source>
</evidence>
<evidence type="ECO:0000256" key="1">
    <source>
        <dbReference type="ARBA" id="ARBA00006479"/>
    </source>
</evidence>
<reference evidence="3 4" key="1">
    <citation type="submission" date="2018-05" db="EMBL/GenBank/DDBJ databases">
        <title>The draft genome of strain NS-104.</title>
        <authorList>
            <person name="Hang P."/>
            <person name="Jiang J."/>
        </authorList>
    </citation>
    <scope>NUCLEOTIDE SEQUENCE [LARGE SCALE GENOMIC DNA]</scope>
    <source>
        <strain evidence="3 4">NS-104</strain>
    </source>
</reference>
<sequence length="369" mass="40333">MAKTKARKTQDIAAPIIHGAEDLPSVTVDNYNIELRDKDGFIGDRARKSAFLEKLDDWRKRVSKVGDDPLGDTPTKDLSKKKIDALLHGDDKEAAALVMGAIDDFAGELTHVLSRYLKQENWKHTERIVVGGGFRESAVGELAIARAMVLLKAEGCKIEVVPIRHHPDDAGLIGAAHLMPAWMLKGHEAILAVDIGGTNIRAGVVELRMKEAPDLSKARVWKSTLWRHADDTPRRGATIEQLVDMLKELIGKAEKAKLIPAPLIGIACPGIIEADGSIDRGGQNLPGGNWESERFNLPEELTKAIPEICDHPTFVIVHNDAVVQGLSQIPFMQDVNGWGVLTIGTGLGNAHFTNRNAPEKPKSKNETKR</sequence>
<protein>
    <submittedName>
        <fullName evidence="3">Glucokinase</fullName>
    </submittedName>
</protein>
<dbReference type="PANTHER" id="PTHR18964:SF149">
    <property type="entry name" value="BIFUNCTIONAL UDP-N-ACETYLGLUCOSAMINE 2-EPIMERASE_N-ACETYLMANNOSAMINE KINASE"/>
    <property type="match status" value="1"/>
</dbReference>
<feature type="compositionally biased region" description="Basic and acidic residues" evidence="2">
    <location>
        <begin position="357"/>
        <end position="369"/>
    </location>
</feature>
<dbReference type="InterPro" id="IPR043129">
    <property type="entry name" value="ATPase_NBD"/>
</dbReference>
<dbReference type="Proteomes" id="UP000245252">
    <property type="component" value="Unassembled WGS sequence"/>
</dbReference>
<comment type="similarity">
    <text evidence="1">Belongs to the ROK (NagC/XylR) family.</text>
</comment>
<organism evidence="3 4">
    <name type="scientific">Metarhizobium album</name>
    <dbReference type="NCBI Taxonomy" id="2182425"/>
    <lineage>
        <taxon>Bacteria</taxon>
        <taxon>Pseudomonadati</taxon>
        <taxon>Pseudomonadota</taxon>
        <taxon>Alphaproteobacteria</taxon>
        <taxon>Hyphomicrobiales</taxon>
        <taxon>Rhizobiaceae</taxon>
        <taxon>Metarhizobium</taxon>
    </lineage>
</organism>
<keyword evidence="4" id="KW-1185">Reference proteome</keyword>
<proteinExistence type="inferred from homology"/>
<dbReference type="SUPFAM" id="SSF53067">
    <property type="entry name" value="Actin-like ATPase domain"/>
    <property type="match status" value="1"/>
</dbReference>
<evidence type="ECO:0000256" key="2">
    <source>
        <dbReference type="SAM" id="MobiDB-lite"/>
    </source>
</evidence>
<keyword evidence="3" id="KW-0808">Transferase</keyword>
<dbReference type="OrthoDB" id="7903685at2"/>
<dbReference type="PANTHER" id="PTHR18964">
    <property type="entry name" value="ROK (REPRESSOR, ORF, KINASE) FAMILY"/>
    <property type="match status" value="1"/>
</dbReference>
<accession>A0A2U2DH46</accession>
<dbReference type="AlphaFoldDB" id="A0A2U2DH46"/>
<comment type="caution">
    <text evidence="3">The sequence shown here is derived from an EMBL/GenBank/DDBJ whole genome shotgun (WGS) entry which is preliminary data.</text>
</comment>
<dbReference type="EMBL" id="QFBC01000022">
    <property type="protein sequence ID" value="PWE52636.1"/>
    <property type="molecule type" value="Genomic_DNA"/>
</dbReference>
<dbReference type="RefSeq" id="WP_109461909.1">
    <property type="nucleotide sequence ID" value="NZ_QFBC01000022.1"/>
</dbReference>
<dbReference type="InterPro" id="IPR000600">
    <property type="entry name" value="ROK"/>
</dbReference>
<dbReference type="GO" id="GO:0016301">
    <property type="term" value="F:kinase activity"/>
    <property type="evidence" value="ECO:0007669"/>
    <property type="project" value="UniProtKB-KW"/>
</dbReference>
<dbReference type="Gene3D" id="3.30.420.40">
    <property type="match status" value="1"/>
</dbReference>
<feature type="region of interest" description="Disordered" evidence="2">
    <location>
        <begin position="350"/>
        <end position="369"/>
    </location>
</feature>
<name>A0A2U2DH46_9HYPH</name>
<gene>
    <name evidence="3" type="ORF">DEM27_29895</name>
</gene>
<keyword evidence="3" id="KW-0418">Kinase</keyword>